<evidence type="ECO:0000313" key="1">
    <source>
        <dbReference type="EMBL" id="KAF9530812.1"/>
    </source>
</evidence>
<gene>
    <name evidence="1" type="ORF">CPB83DRAFT_850363</name>
</gene>
<reference evidence="1" key="1">
    <citation type="submission" date="2020-11" db="EMBL/GenBank/DDBJ databases">
        <authorList>
            <consortium name="DOE Joint Genome Institute"/>
            <person name="Ahrendt S."/>
            <person name="Riley R."/>
            <person name="Andreopoulos W."/>
            <person name="Labutti K."/>
            <person name="Pangilinan J."/>
            <person name="Ruiz-Duenas F.J."/>
            <person name="Barrasa J.M."/>
            <person name="Sanchez-Garcia M."/>
            <person name="Camarero S."/>
            <person name="Miyauchi S."/>
            <person name="Serrano A."/>
            <person name="Linde D."/>
            <person name="Babiker R."/>
            <person name="Drula E."/>
            <person name="Ayuso-Fernandez I."/>
            <person name="Pacheco R."/>
            <person name="Padilla G."/>
            <person name="Ferreira P."/>
            <person name="Barriuso J."/>
            <person name="Kellner H."/>
            <person name="Castanera R."/>
            <person name="Alfaro M."/>
            <person name="Ramirez L."/>
            <person name="Pisabarro A.G."/>
            <person name="Kuo A."/>
            <person name="Tritt A."/>
            <person name="Lipzen A."/>
            <person name="He G."/>
            <person name="Yan M."/>
            <person name="Ng V."/>
            <person name="Cullen D."/>
            <person name="Martin F."/>
            <person name="Rosso M.-N."/>
            <person name="Henrissat B."/>
            <person name="Hibbett D."/>
            <person name="Martinez A.T."/>
            <person name="Grigoriev I.V."/>
        </authorList>
    </citation>
    <scope>NUCLEOTIDE SEQUENCE</scope>
    <source>
        <strain evidence="1">CBS 506.95</strain>
    </source>
</reference>
<accession>A0A9P6EKN0</accession>
<dbReference type="InterPro" id="IPR032675">
    <property type="entry name" value="LRR_dom_sf"/>
</dbReference>
<dbReference type="Gene3D" id="3.80.10.10">
    <property type="entry name" value="Ribonuclease Inhibitor"/>
    <property type="match status" value="1"/>
</dbReference>
<dbReference type="AlphaFoldDB" id="A0A9P6EKN0"/>
<dbReference type="SUPFAM" id="SSF52047">
    <property type="entry name" value="RNI-like"/>
    <property type="match status" value="1"/>
</dbReference>
<keyword evidence="2" id="KW-1185">Reference proteome</keyword>
<proteinExistence type="predicted"/>
<comment type="caution">
    <text evidence="1">The sequence shown here is derived from an EMBL/GenBank/DDBJ whole genome shotgun (WGS) entry which is preliminary data.</text>
</comment>
<dbReference type="Proteomes" id="UP000807306">
    <property type="component" value="Unassembled WGS sequence"/>
</dbReference>
<organism evidence="1 2">
    <name type="scientific">Crepidotus variabilis</name>
    <dbReference type="NCBI Taxonomy" id="179855"/>
    <lineage>
        <taxon>Eukaryota</taxon>
        <taxon>Fungi</taxon>
        <taxon>Dikarya</taxon>
        <taxon>Basidiomycota</taxon>
        <taxon>Agaricomycotina</taxon>
        <taxon>Agaricomycetes</taxon>
        <taxon>Agaricomycetidae</taxon>
        <taxon>Agaricales</taxon>
        <taxon>Agaricineae</taxon>
        <taxon>Crepidotaceae</taxon>
        <taxon>Crepidotus</taxon>
    </lineage>
</organism>
<sequence>MTGLLEFEFEWVDMPTNTHTHQFLEAFRSASGKSLRKLRLSSPISKCKEFFGTSNNFPYLEDLDLTFEFEWKSTTDSDGVSTDPPNTEETELFTTVAPFINQHCSTLYRINITSTSCTDLAAFFTSLCEMSSLRHLFLSLHFSPMTLSDPTGLENFVEKHANNLHSFVVPHRWGCPKKLASIVRSVTQAHIRTKIPYQTQF</sequence>
<name>A0A9P6EKN0_9AGAR</name>
<evidence type="ECO:0000313" key="2">
    <source>
        <dbReference type="Proteomes" id="UP000807306"/>
    </source>
</evidence>
<protein>
    <submittedName>
        <fullName evidence="1">Uncharacterized protein</fullName>
    </submittedName>
</protein>
<dbReference type="EMBL" id="MU157838">
    <property type="protein sequence ID" value="KAF9530812.1"/>
    <property type="molecule type" value="Genomic_DNA"/>
</dbReference>